<keyword evidence="3" id="KW-1185">Reference proteome</keyword>
<organism evidence="2 3">
    <name type="scientific">Cellulomonas chitinilytica</name>
    <dbReference type="NCBI Taxonomy" id="398759"/>
    <lineage>
        <taxon>Bacteria</taxon>
        <taxon>Bacillati</taxon>
        <taxon>Actinomycetota</taxon>
        <taxon>Actinomycetes</taxon>
        <taxon>Micrococcales</taxon>
        <taxon>Cellulomonadaceae</taxon>
        <taxon>Cellulomonas</taxon>
    </lineage>
</organism>
<feature type="transmembrane region" description="Helical" evidence="1">
    <location>
        <begin position="33"/>
        <end position="61"/>
    </location>
</feature>
<proteinExistence type="predicted"/>
<dbReference type="RefSeq" id="WP_203758036.1">
    <property type="nucleotide sequence ID" value="NZ_BONK01000015.1"/>
</dbReference>
<name>A0A919P695_9CELL</name>
<feature type="transmembrane region" description="Helical" evidence="1">
    <location>
        <begin position="67"/>
        <end position="94"/>
    </location>
</feature>
<evidence type="ECO:0000313" key="2">
    <source>
        <dbReference type="EMBL" id="GIG23025.1"/>
    </source>
</evidence>
<evidence type="ECO:0000256" key="1">
    <source>
        <dbReference type="SAM" id="Phobius"/>
    </source>
</evidence>
<reference evidence="2" key="1">
    <citation type="submission" date="2021-01" db="EMBL/GenBank/DDBJ databases">
        <title>Whole genome shotgun sequence of Cellulomonas chitinilytica NBRC 110799.</title>
        <authorList>
            <person name="Komaki H."/>
            <person name="Tamura T."/>
        </authorList>
    </citation>
    <scope>NUCLEOTIDE SEQUENCE</scope>
    <source>
        <strain evidence="2">NBRC 110799</strain>
    </source>
</reference>
<keyword evidence="1" id="KW-0472">Membrane</keyword>
<protein>
    <submittedName>
        <fullName evidence="2">Uncharacterized protein</fullName>
    </submittedName>
</protein>
<sequence>MTAPPDRAPSATGLGSEARREARELPGDVADGFLGDAAVVLIGAAAFVVLVGGAGLLGWLVGGATTAVVGALVGFGLFVVAAVVVVVVAGAGLLRRWRATRR</sequence>
<comment type="caution">
    <text evidence="2">The sequence shown here is derived from an EMBL/GenBank/DDBJ whole genome shotgun (WGS) entry which is preliminary data.</text>
</comment>
<dbReference type="EMBL" id="BONK01000015">
    <property type="protein sequence ID" value="GIG23025.1"/>
    <property type="molecule type" value="Genomic_DNA"/>
</dbReference>
<accession>A0A919P695</accession>
<gene>
    <name evidence="2" type="ORF">Cch01nite_37490</name>
</gene>
<keyword evidence="1" id="KW-0812">Transmembrane</keyword>
<dbReference type="Proteomes" id="UP000632740">
    <property type="component" value="Unassembled WGS sequence"/>
</dbReference>
<dbReference type="AlphaFoldDB" id="A0A919P695"/>
<keyword evidence="1" id="KW-1133">Transmembrane helix</keyword>
<evidence type="ECO:0000313" key="3">
    <source>
        <dbReference type="Proteomes" id="UP000632740"/>
    </source>
</evidence>